<sequence length="196" mass="22312">MSWKLSRWKPCDGGCAVRSPTFPDETNKGTVLGRHEDYMAGDRYKLSDIGGTNPDGFEWTGGNLLHKELWALYESVGRNAKRLRLADLKALPGFGQLFGLNWPLQGLWKGNAIQWFLDRDFGWPVRGVHVQAILDQMAKLGLWDSALYDPGLDYTTVYSDEEREALGQTFHVTDKMTQTEKETEEPACCHFWEKVP</sequence>
<organism evidence="1">
    <name type="scientific">marine sediment metagenome</name>
    <dbReference type="NCBI Taxonomy" id="412755"/>
    <lineage>
        <taxon>unclassified sequences</taxon>
        <taxon>metagenomes</taxon>
        <taxon>ecological metagenomes</taxon>
    </lineage>
</organism>
<protein>
    <submittedName>
        <fullName evidence="1">Uncharacterized protein</fullName>
    </submittedName>
</protein>
<gene>
    <name evidence="1" type="ORF">LCGC14_0777740</name>
</gene>
<reference evidence="1" key="1">
    <citation type="journal article" date="2015" name="Nature">
        <title>Complex archaea that bridge the gap between prokaryotes and eukaryotes.</title>
        <authorList>
            <person name="Spang A."/>
            <person name="Saw J.H."/>
            <person name="Jorgensen S.L."/>
            <person name="Zaremba-Niedzwiedzka K."/>
            <person name="Martijn J."/>
            <person name="Lind A.E."/>
            <person name="van Eijk R."/>
            <person name="Schleper C."/>
            <person name="Guy L."/>
            <person name="Ettema T.J."/>
        </authorList>
    </citation>
    <scope>NUCLEOTIDE SEQUENCE</scope>
</reference>
<comment type="caution">
    <text evidence="1">The sequence shown here is derived from an EMBL/GenBank/DDBJ whole genome shotgun (WGS) entry which is preliminary data.</text>
</comment>
<name>A0A0F9PWM7_9ZZZZ</name>
<dbReference type="EMBL" id="LAZR01001993">
    <property type="protein sequence ID" value="KKN36035.1"/>
    <property type="molecule type" value="Genomic_DNA"/>
</dbReference>
<dbReference type="AlphaFoldDB" id="A0A0F9PWM7"/>
<evidence type="ECO:0000313" key="1">
    <source>
        <dbReference type="EMBL" id="KKN36035.1"/>
    </source>
</evidence>
<accession>A0A0F9PWM7</accession>
<proteinExistence type="predicted"/>